<feature type="region of interest" description="Disordered" evidence="6">
    <location>
        <begin position="242"/>
        <end position="263"/>
    </location>
</feature>
<dbReference type="InterPro" id="IPR052983">
    <property type="entry name" value="MFS_Riboflavin_Transporter"/>
</dbReference>
<dbReference type="InterPro" id="IPR036259">
    <property type="entry name" value="MFS_trans_sf"/>
</dbReference>
<organism evidence="9 10">
    <name type="scientific">Bugula neritina</name>
    <name type="common">Brown bryozoan</name>
    <name type="synonym">Sertularia neritina</name>
    <dbReference type="NCBI Taxonomy" id="10212"/>
    <lineage>
        <taxon>Eukaryota</taxon>
        <taxon>Metazoa</taxon>
        <taxon>Spiralia</taxon>
        <taxon>Lophotrochozoa</taxon>
        <taxon>Bryozoa</taxon>
        <taxon>Gymnolaemata</taxon>
        <taxon>Cheilostomatida</taxon>
        <taxon>Flustrina</taxon>
        <taxon>Buguloidea</taxon>
        <taxon>Bugulidae</taxon>
        <taxon>Bugula</taxon>
    </lineage>
</organism>
<dbReference type="PANTHER" id="PTHR43385">
    <property type="entry name" value="RIBOFLAVIN TRANSPORTER RIBJ"/>
    <property type="match status" value="1"/>
</dbReference>
<dbReference type="OrthoDB" id="410267at2759"/>
<comment type="caution">
    <text evidence="9">The sequence shown here is derived from an EMBL/GenBank/DDBJ whole genome shotgun (WGS) entry which is preliminary data.</text>
</comment>
<reference evidence="9" key="1">
    <citation type="submission" date="2020-06" db="EMBL/GenBank/DDBJ databases">
        <title>Draft genome of Bugula neritina, a colonial animal packing powerful symbionts and potential medicines.</title>
        <authorList>
            <person name="Rayko M."/>
        </authorList>
    </citation>
    <scope>NUCLEOTIDE SEQUENCE [LARGE SCALE GENOMIC DNA]</scope>
    <source>
        <strain evidence="9">Kwan_BN1</strain>
    </source>
</reference>
<feature type="transmembrane region" description="Helical" evidence="7">
    <location>
        <begin position="275"/>
        <end position="296"/>
    </location>
</feature>
<evidence type="ECO:0000256" key="3">
    <source>
        <dbReference type="ARBA" id="ARBA00022692"/>
    </source>
</evidence>
<feature type="transmembrane region" description="Helical" evidence="7">
    <location>
        <begin position="80"/>
        <end position="99"/>
    </location>
</feature>
<dbReference type="Proteomes" id="UP000593567">
    <property type="component" value="Unassembled WGS sequence"/>
</dbReference>
<evidence type="ECO:0000313" key="9">
    <source>
        <dbReference type="EMBL" id="KAF6038102.1"/>
    </source>
</evidence>
<keyword evidence="4 7" id="KW-1133">Transmembrane helix</keyword>
<evidence type="ECO:0000256" key="2">
    <source>
        <dbReference type="ARBA" id="ARBA00022448"/>
    </source>
</evidence>
<keyword evidence="2" id="KW-0813">Transport</keyword>
<evidence type="ECO:0000259" key="8">
    <source>
        <dbReference type="PROSITE" id="PS50850"/>
    </source>
</evidence>
<evidence type="ECO:0000256" key="5">
    <source>
        <dbReference type="ARBA" id="ARBA00023136"/>
    </source>
</evidence>
<keyword evidence="10" id="KW-1185">Reference proteome</keyword>
<feature type="transmembrane region" description="Helical" evidence="7">
    <location>
        <begin position="316"/>
        <end position="333"/>
    </location>
</feature>
<dbReference type="GO" id="GO:0022857">
    <property type="term" value="F:transmembrane transporter activity"/>
    <property type="evidence" value="ECO:0007669"/>
    <property type="project" value="InterPro"/>
</dbReference>
<feature type="transmembrane region" description="Helical" evidence="7">
    <location>
        <begin position="202"/>
        <end position="222"/>
    </location>
</feature>
<feature type="transmembrane region" description="Helical" evidence="7">
    <location>
        <begin position="406"/>
        <end position="428"/>
    </location>
</feature>
<dbReference type="CDD" id="cd17353">
    <property type="entry name" value="MFS_OFA_like"/>
    <property type="match status" value="1"/>
</dbReference>
<sequence>MSQRYRGVLAVLGGILIHLSLGTLYCWGNINPYVTSYIRRSSQPTTLRYGDTVWVFALAVTGQGLAMFLGGILEKRIGTRLATLIGGLTTSLGVFLSAFTIRVSYYLFLVTYGVMFGVGIGIAYAPPMSVAMSWFPEHKGIANGFIVAGFGGGAFIFDQVQTAFLNPHNVKAVGAKELNTTQNIGNDKYFNDDSILDSVPNMFMLLGGCYAALQVVGVMLLFPVKSHTDMRKEEAQALITEPPLSTGEEEGAPALRGSHPVSSMSPREMVKTRHFITLWCMFLLNAVCVLFISTLYKTYGESEVVNDDRFLSTLGSAAAVCNAVGRIIWGLFADKVSFKAAIVTLTSAMTCLMASLYITHVFAESAGKPLLFVWICLIFMTFSGNFSLFPTAIAKTFGPQYVSINYGVLFTSSAVAGPIGALLSTFLLQKLHSYGIFILSAGLSFICKYIILYILYKSILTQLYAVVTLRDVPMLLLDYDDIESCVLLLCSLCSQSDIQCEAG</sequence>
<gene>
    <name evidence="9" type="ORF">EB796_003578</name>
</gene>
<proteinExistence type="predicted"/>
<comment type="subcellular location">
    <subcellularLocation>
        <location evidence="1">Membrane</location>
        <topology evidence="1">Multi-pass membrane protein</topology>
    </subcellularLocation>
</comment>
<dbReference type="InterPro" id="IPR020846">
    <property type="entry name" value="MFS_dom"/>
</dbReference>
<dbReference type="AlphaFoldDB" id="A0A7J7KHF4"/>
<accession>A0A7J7KHF4</accession>
<dbReference type="PANTHER" id="PTHR43385:SF1">
    <property type="entry name" value="RIBOFLAVIN TRANSPORTER RIBJ"/>
    <property type="match status" value="1"/>
</dbReference>
<feature type="transmembrane region" description="Helical" evidence="7">
    <location>
        <begin position="140"/>
        <end position="157"/>
    </location>
</feature>
<dbReference type="InterPro" id="IPR011701">
    <property type="entry name" value="MFS"/>
</dbReference>
<evidence type="ECO:0000256" key="4">
    <source>
        <dbReference type="ARBA" id="ARBA00022989"/>
    </source>
</evidence>
<protein>
    <recommendedName>
        <fullName evidence="8">Major facilitator superfamily (MFS) profile domain-containing protein</fullName>
    </recommendedName>
</protein>
<keyword evidence="5 7" id="KW-0472">Membrane</keyword>
<keyword evidence="3 7" id="KW-0812">Transmembrane</keyword>
<feature type="transmembrane region" description="Helical" evidence="7">
    <location>
        <begin position="53"/>
        <end position="73"/>
    </location>
</feature>
<feature type="transmembrane region" description="Helical" evidence="7">
    <location>
        <begin position="434"/>
        <end position="456"/>
    </location>
</feature>
<name>A0A7J7KHF4_BUGNE</name>
<feature type="domain" description="Major facilitator superfamily (MFS) profile" evidence="8">
    <location>
        <begin position="6"/>
        <end position="459"/>
    </location>
</feature>
<feature type="transmembrane region" description="Helical" evidence="7">
    <location>
        <begin position="340"/>
        <end position="359"/>
    </location>
</feature>
<evidence type="ECO:0000256" key="7">
    <source>
        <dbReference type="SAM" id="Phobius"/>
    </source>
</evidence>
<dbReference type="PROSITE" id="PS50850">
    <property type="entry name" value="MFS"/>
    <property type="match status" value="1"/>
</dbReference>
<dbReference type="GO" id="GO:0016020">
    <property type="term" value="C:membrane"/>
    <property type="evidence" value="ECO:0007669"/>
    <property type="project" value="UniProtKB-SubCell"/>
</dbReference>
<dbReference type="Gene3D" id="1.20.1250.20">
    <property type="entry name" value="MFS general substrate transporter like domains"/>
    <property type="match status" value="2"/>
</dbReference>
<evidence type="ECO:0000256" key="1">
    <source>
        <dbReference type="ARBA" id="ARBA00004141"/>
    </source>
</evidence>
<feature type="transmembrane region" description="Helical" evidence="7">
    <location>
        <begin position="371"/>
        <end position="394"/>
    </location>
</feature>
<dbReference type="SUPFAM" id="SSF103473">
    <property type="entry name" value="MFS general substrate transporter"/>
    <property type="match status" value="1"/>
</dbReference>
<feature type="transmembrane region" description="Helical" evidence="7">
    <location>
        <begin position="105"/>
        <end position="128"/>
    </location>
</feature>
<evidence type="ECO:0000313" key="10">
    <source>
        <dbReference type="Proteomes" id="UP000593567"/>
    </source>
</evidence>
<evidence type="ECO:0000256" key="6">
    <source>
        <dbReference type="SAM" id="MobiDB-lite"/>
    </source>
</evidence>
<dbReference type="EMBL" id="VXIV02000469">
    <property type="protein sequence ID" value="KAF6038102.1"/>
    <property type="molecule type" value="Genomic_DNA"/>
</dbReference>
<dbReference type="Pfam" id="PF07690">
    <property type="entry name" value="MFS_1"/>
    <property type="match status" value="1"/>
</dbReference>